<organism evidence="2 3">
    <name type="scientific">Vitrella brassicaformis (strain CCMP3155)</name>
    <dbReference type="NCBI Taxonomy" id="1169540"/>
    <lineage>
        <taxon>Eukaryota</taxon>
        <taxon>Sar</taxon>
        <taxon>Alveolata</taxon>
        <taxon>Colpodellida</taxon>
        <taxon>Vitrellaceae</taxon>
        <taxon>Vitrella</taxon>
    </lineage>
</organism>
<keyword evidence="3" id="KW-1185">Reference proteome</keyword>
<dbReference type="InParanoid" id="A0A0G4GWB8"/>
<dbReference type="PhylomeDB" id="A0A0G4GWB8"/>
<dbReference type="VEuPathDB" id="CryptoDB:Vbra_18812"/>
<evidence type="ECO:0000313" key="3">
    <source>
        <dbReference type="Proteomes" id="UP000041254"/>
    </source>
</evidence>
<protein>
    <submittedName>
        <fullName evidence="2">Uncharacterized protein</fullName>
    </submittedName>
</protein>
<sequence>MEKLRLTSRHWTGHEFEWLDPKADELGIPGQCVRRARIPTRDGLGFVDGTVKYAKFEDGQKAQAALFQREAKRMRDYDGNPLFLPLLFGDTDPVDCPMLQKNKDGRVTESKAVAIGMLLLDGEEWIEQRALLLPLEVPPPHNVYKIAEKLKEESTAEEKAAVAGDLLVITEALILIIRAHIKAAEGGLICSDHFRSNIFLRRSALPFSAAQQTSSVPPPPFMATGSTLIPLSVAGRESVDQDPSGTASFRPPEQLLLTIQALEEDAQRKADTPSSTTAYQRRMGLDPRAPSAKLDRIRAAIRKLKGELKAQGVLVGKGGDEKVWMGLPSLVWGIAALIHAVLRGEDLQGPMMDEDNAKGVVRGEVTAVLEGLHSDMKWAQEWVDTLSKASRKGLQPSHWQPASSHSQEEPEDQHATTPAADGCLVVSMELLTGPVAMQQGYIVPPKGYVETGMSTVDGEQYEKDD</sequence>
<feature type="region of interest" description="Disordered" evidence="1">
    <location>
        <begin position="390"/>
        <end position="417"/>
    </location>
</feature>
<evidence type="ECO:0000256" key="1">
    <source>
        <dbReference type="SAM" id="MobiDB-lite"/>
    </source>
</evidence>
<evidence type="ECO:0000313" key="2">
    <source>
        <dbReference type="EMBL" id="CEM35035.1"/>
    </source>
</evidence>
<name>A0A0G4GWB8_VITBC</name>
<dbReference type="AlphaFoldDB" id="A0A0G4GWB8"/>
<accession>A0A0G4GWB8</accession>
<dbReference type="Proteomes" id="UP000041254">
    <property type="component" value="Unassembled WGS sequence"/>
</dbReference>
<proteinExistence type="predicted"/>
<reference evidence="2 3" key="1">
    <citation type="submission" date="2014-11" db="EMBL/GenBank/DDBJ databases">
        <authorList>
            <person name="Zhu J."/>
            <person name="Qi W."/>
            <person name="Song R."/>
        </authorList>
    </citation>
    <scope>NUCLEOTIDE SEQUENCE [LARGE SCALE GENOMIC DNA]</scope>
</reference>
<dbReference type="EMBL" id="CDMY01000840">
    <property type="protein sequence ID" value="CEM35035.1"/>
    <property type="molecule type" value="Genomic_DNA"/>
</dbReference>
<gene>
    <name evidence="2" type="ORF">Vbra_18812</name>
</gene>